<accession>A0ABU1NPB7</accession>
<name>A0ABU1NPB7_9BACL</name>
<feature type="compositionally biased region" description="Low complexity" evidence="1">
    <location>
        <begin position="114"/>
        <end position="126"/>
    </location>
</feature>
<reference evidence="2 3" key="1">
    <citation type="submission" date="2023-07" db="EMBL/GenBank/DDBJ databases">
        <title>Sorghum-associated microbial communities from plants grown in Nebraska, USA.</title>
        <authorList>
            <person name="Schachtman D."/>
        </authorList>
    </citation>
    <scope>NUCLEOTIDE SEQUENCE [LARGE SCALE GENOMIC DNA]</scope>
    <source>
        <strain evidence="2 3">CC258</strain>
    </source>
</reference>
<dbReference type="Proteomes" id="UP001267290">
    <property type="component" value="Unassembled WGS sequence"/>
</dbReference>
<dbReference type="EMBL" id="JAVDSB010000001">
    <property type="protein sequence ID" value="MDR6549326.1"/>
    <property type="molecule type" value="Genomic_DNA"/>
</dbReference>
<keyword evidence="3" id="KW-1185">Reference proteome</keyword>
<gene>
    <name evidence="2" type="ORF">J2736_000509</name>
</gene>
<evidence type="ECO:0000313" key="3">
    <source>
        <dbReference type="Proteomes" id="UP001267290"/>
    </source>
</evidence>
<evidence type="ECO:0000256" key="1">
    <source>
        <dbReference type="SAM" id="MobiDB-lite"/>
    </source>
</evidence>
<protein>
    <submittedName>
        <fullName evidence="2">Pyruvate/2-oxoacid:ferredoxin oxidoreductase beta subunit</fullName>
    </submittedName>
</protein>
<sequence length="140" mass="15382">MLIRRIGKGITLAILIITLTACSLFGGGAKKKEEEKKEAEAKSKESVIDQELKKQYQMYNEVIEYQKAQDVKLIKESEERYKKLKEQADKPTKGSGEEKQKAKEAKKEQDGSDDSGSTNDDSQGSDESGGSGDSGGSEEE</sequence>
<feature type="region of interest" description="Disordered" evidence="1">
    <location>
        <begin position="82"/>
        <end position="140"/>
    </location>
</feature>
<organism evidence="2 3">
    <name type="scientific">Paenibacillus qinlingensis</name>
    <dbReference type="NCBI Taxonomy" id="1837343"/>
    <lineage>
        <taxon>Bacteria</taxon>
        <taxon>Bacillati</taxon>
        <taxon>Bacillota</taxon>
        <taxon>Bacilli</taxon>
        <taxon>Bacillales</taxon>
        <taxon>Paenibacillaceae</taxon>
        <taxon>Paenibacillus</taxon>
    </lineage>
</organism>
<feature type="compositionally biased region" description="Gly residues" evidence="1">
    <location>
        <begin position="127"/>
        <end position="140"/>
    </location>
</feature>
<evidence type="ECO:0000313" key="2">
    <source>
        <dbReference type="EMBL" id="MDR6549326.1"/>
    </source>
</evidence>
<dbReference type="PROSITE" id="PS51257">
    <property type="entry name" value="PROKAR_LIPOPROTEIN"/>
    <property type="match status" value="1"/>
</dbReference>
<proteinExistence type="predicted"/>
<keyword evidence="2" id="KW-0670">Pyruvate</keyword>
<dbReference type="RefSeq" id="WP_310223220.1">
    <property type="nucleotide sequence ID" value="NZ_JAVDSB010000001.1"/>
</dbReference>
<feature type="compositionally biased region" description="Basic and acidic residues" evidence="1">
    <location>
        <begin position="82"/>
        <end position="110"/>
    </location>
</feature>
<comment type="caution">
    <text evidence="2">The sequence shown here is derived from an EMBL/GenBank/DDBJ whole genome shotgun (WGS) entry which is preliminary data.</text>
</comment>